<reference evidence="1" key="1">
    <citation type="submission" date="2023-01" db="EMBL/GenBank/DDBJ databases">
        <title>Colletotrichum chrysophilum M932 genome sequence.</title>
        <authorList>
            <person name="Baroncelli R."/>
        </authorList>
    </citation>
    <scope>NUCLEOTIDE SEQUENCE</scope>
    <source>
        <strain evidence="1">M932</strain>
    </source>
</reference>
<name>A0AAD9EN41_9PEZI</name>
<proteinExistence type="predicted"/>
<sequence length="521" mass="60231">MPSPFRFLSLPPELRHEVYKHYSFVEGGYVCPADSLAGRLRRADGGPIHMTLMFNCRQVNAEINGMAFRLNTVSFATMSSTHLRRLAARLDFTIRELQKIREGLCALAGPAMTDQVHAEFSITYPQFIPLLDAIRAGDWDPWRIRLSFPDGILYGETPSLYHSFCKKLLQSLLQKCPDSIPIMDQYRTWASRFVASRSGDAPTPHDLARRELQPCEYSTNEEITCLQGWLRILGTWFETLRQVPMPRRYSADRFNYRFSAASAAILFLSRLPVKSRMQIRNIILIEDRESVACPESHAEGLIPFCRENDALRIVRRVDLWRNVLQYDPHNTRENRGASRTIARREPLNSCRIIWNVSQWMVEASSLSAAGMPEASFTLVFDATSSPLQATQLFESVVQRGASWQDAWTKFQGQRDIMREANTRMFPGLMFTKFPCILRDVTAKRSIIKCNFDVGEAWSINTVKEWADARWTTDFSNVIWEIRPPLPDWQKLVEDNLLPNESSERRRKGKRKWRDYSYQLPT</sequence>
<dbReference type="EMBL" id="JAQOWY010000033">
    <property type="protein sequence ID" value="KAK1854685.1"/>
    <property type="molecule type" value="Genomic_DNA"/>
</dbReference>
<dbReference type="Proteomes" id="UP001243330">
    <property type="component" value="Unassembled WGS sequence"/>
</dbReference>
<comment type="caution">
    <text evidence="1">The sequence shown here is derived from an EMBL/GenBank/DDBJ whole genome shotgun (WGS) entry which is preliminary data.</text>
</comment>
<accession>A0AAD9EN41</accession>
<keyword evidence="2" id="KW-1185">Reference proteome</keyword>
<gene>
    <name evidence="1" type="ORF">CCHR01_02726</name>
</gene>
<evidence type="ECO:0000313" key="1">
    <source>
        <dbReference type="EMBL" id="KAK1854685.1"/>
    </source>
</evidence>
<protein>
    <submittedName>
        <fullName evidence="1">Uncharacterized protein</fullName>
    </submittedName>
</protein>
<evidence type="ECO:0000313" key="2">
    <source>
        <dbReference type="Proteomes" id="UP001243330"/>
    </source>
</evidence>
<organism evidence="1 2">
    <name type="scientific">Colletotrichum chrysophilum</name>
    <dbReference type="NCBI Taxonomy" id="1836956"/>
    <lineage>
        <taxon>Eukaryota</taxon>
        <taxon>Fungi</taxon>
        <taxon>Dikarya</taxon>
        <taxon>Ascomycota</taxon>
        <taxon>Pezizomycotina</taxon>
        <taxon>Sordariomycetes</taxon>
        <taxon>Hypocreomycetidae</taxon>
        <taxon>Glomerellales</taxon>
        <taxon>Glomerellaceae</taxon>
        <taxon>Colletotrichum</taxon>
        <taxon>Colletotrichum gloeosporioides species complex</taxon>
    </lineage>
</organism>
<dbReference type="AlphaFoldDB" id="A0AAD9EN41"/>